<dbReference type="GO" id="GO:0003677">
    <property type="term" value="F:DNA binding"/>
    <property type="evidence" value="ECO:0007669"/>
    <property type="project" value="InterPro"/>
</dbReference>
<name>K1XYB8_9BACT</name>
<dbReference type="InterPro" id="IPR011067">
    <property type="entry name" value="Plasmid_toxin/cell-grow_inhib"/>
</dbReference>
<comment type="caution">
    <text evidence="1">The sequence shown here is derived from an EMBL/GenBank/DDBJ whole genome shotgun (WGS) entry which is preliminary data.</text>
</comment>
<dbReference type="Gene3D" id="2.30.30.110">
    <property type="match status" value="1"/>
</dbReference>
<dbReference type="GO" id="GO:0004521">
    <property type="term" value="F:RNA endonuclease activity"/>
    <property type="evidence" value="ECO:0007669"/>
    <property type="project" value="TreeGrafter"/>
</dbReference>
<dbReference type="SUPFAM" id="SSF50118">
    <property type="entry name" value="Cell growth inhibitor/plasmid maintenance toxic component"/>
    <property type="match status" value="1"/>
</dbReference>
<protein>
    <submittedName>
        <fullName evidence="1">Uncharacterized protein</fullName>
    </submittedName>
</protein>
<dbReference type="PANTHER" id="PTHR33988:SF2">
    <property type="entry name" value="ENDORIBONUCLEASE MAZF"/>
    <property type="match status" value="1"/>
</dbReference>
<accession>K1XYB8</accession>
<sequence>MDNKELEKISKLIENIKNDINIEFIPHFLNWFYQKLDLHFNKNTPDLKINKGSIFYVNLWQNIWWELNKTRPCLVYSHKKANFWNTVIVIPLKSYKWNKINNFQVLITATDENCLNKDSIVDISSMRQISKKRLLDKIWDIEKIHFKEIDKKLVYIFWIKNNE</sequence>
<proteinExistence type="predicted"/>
<reference evidence="1" key="1">
    <citation type="journal article" date="2012" name="Science">
        <title>Fermentation, hydrogen, and sulfur metabolism in multiple uncultivated bacterial phyla.</title>
        <authorList>
            <person name="Wrighton K.C."/>
            <person name="Thomas B.C."/>
            <person name="Sharon I."/>
            <person name="Miller C.S."/>
            <person name="Castelle C.J."/>
            <person name="VerBerkmoes N.C."/>
            <person name="Wilkins M.J."/>
            <person name="Hettich R.L."/>
            <person name="Lipton M.S."/>
            <person name="Williams K.H."/>
            <person name="Long P.E."/>
            <person name="Banfield J.F."/>
        </authorList>
    </citation>
    <scope>NUCLEOTIDE SEQUENCE [LARGE SCALE GENOMIC DNA]</scope>
</reference>
<dbReference type="GO" id="GO:0006402">
    <property type="term" value="P:mRNA catabolic process"/>
    <property type="evidence" value="ECO:0007669"/>
    <property type="project" value="TreeGrafter"/>
</dbReference>
<dbReference type="InterPro" id="IPR003477">
    <property type="entry name" value="PemK-like"/>
</dbReference>
<organism evidence="1">
    <name type="scientific">uncultured bacterium</name>
    <name type="common">gcode 4</name>
    <dbReference type="NCBI Taxonomy" id="1234023"/>
    <lineage>
        <taxon>Bacteria</taxon>
        <taxon>environmental samples</taxon>
    </lineage>
</organism>
<gene>
    <name evidence="1" type="ORF">ACD_78C00197G0016</name>
</gene>
<dbReference type="AlphaFoldDB" id="K1XYB8"/>
<dbReference type="GO" id="GO:0016075">
    <property type="term" value="P:rRNA catabolic process"/>
    <property type="evidence" value="ECO:0007669"/>
    <property type="project" value="TreeGrafter"/>
</dbReference>
<evidence type="ECO:0000313" key="1">
    <source>
        <dbReference type="EMBL" id="EKD29981.1"/>
    </source>
</evidence>
<dbReference type="PANTHER" id="PTHR33988">
    <property type="entry name" value="ENDORIBONUCLEASE MAZF-RELATED"/>
    <property type="match status" value="1"/>
</dbReference>
<dbReference type="Pfam" id="PF02452">
    <property type="entry name" value="PemK_toxin"/>
    <property type="match status" value="1"/>
</dbReference>
<dbReference type="EMBL" id="AMFJ01034197">
    <property type="protein sequence ID" value="EKD29981.1"/>
    <property type="molecule type" value="Genomic_DNA"/>
</dbReference>